<accession>A0A811BPX7</accession>
<feature type="compositionally biased region" description="Basic and acidic residues" evidence="1">
    <location>
        <begin position="46"/>
        <end position="63"/>
    </location>
</feature>
<dbReference type="Proteomes" id="UP001253637">
    <property type="component" value="Segment"/>
</dbReference>
<evidence type="ECO:0000313" key="3">
    <source>
        <dbReference type="Proteomes" id="UP001253637"/>
    </source>
</evidence>
<sequence>MWSYPIAQRALAPPRNAEIRKCTKGAQADRSPRDASDRHRRKEKRIQREKDLDGNADSDKNKAGGDLARGRPLSS</sequence>
<name>A0A811BPX7_9VIRU</name>
<proteinExistence type="predicted"/>
<dbReference type="EMBL" id="LC625835">
    <property type="protein sequence ID" value="BCU02822.1"/>
    <property type="molecule type" value="Genomic_DNA"/>
</dbReference>
<feature type="region of interest" description="Disordered" evidence="1">
    <location>
        <begin position="14"/>
        <end position="75"/>
    </location>
</feature>
<evidence type="ECO:0000256" key="1">
    <source>
        <dbReference type="SAM" id="MobiDB-lite"/>
    </source>
</evidence>
<protein>
    <submittedName>
        <fullName evidence="2">Uncharacterized protein</fullName>
    </submittedName>
</protein>
<organism evidence="2 3">
    <name type="scientific">Pandoravirus japonicus</name>
    <dbReference type="NCBI Taxonomy" id="2823154"/>
    <lineage>
        <taxon>Viruses</taxon>
        <taxon>Pandoravirus</taxon>
    </lineage>
</organism>
<evidence type="ECO:0000313" key="2">
    <source>
        <dbReference type="EMBL" id="BCU02822.1"/>
    </source>
</evidence>
<reference evidence="2" key="1">
    <citation type="submission" date="2021-04" db="EMBL/GenBank/DDBJ databases">
        <title>Draft Genome Sequence of Pandoravirus japonicus, Isolated from the Sabaishi River of Niigata, Japan.</title>
        <authorList>
            <person name="Hosokawa N."/>
            <person name="Takahashi H."/>
            <person name="Aoki K."/>
            <person name="Takemura M."/>
        </authorList>
    </citation>
    <scope>NUCLEOTIDE SEQUENCE</scope>
</reference>